<dbReference type="EMBL" id="JANBUJ010003328">
    <property type="protein sequence ID" value="KAJ2761059.1"/>
    <property type="molecule type" value="Genomic_DNA"/>
</dbReference>
<evidence type="ECO:0000313" key="1">
    <source>
        <dbReference type="EMBL" id="KAJ2761059.1"/>
    </source>
</evidence>
<sequence>ARAVGPGAMADQPDQPPLSADDQPLGKGHHHGRARRDMPQHVFDMVESLALCHNVTPAEEEGSGGGGGASHDAQLAVAVSKPMSYQASSPDEVAIVQWTERVGVVLAERTLTTMTLRLDALLGEAQHGRGVAPTLTYDVLHVFPFTSEAKRMGVVVRSRRSGEILFIQKGADAVMARIVQYNDWLDEECGNMARDGLRTLVVGRKRLSPQAYRRFEEAYQRARVTVVGRAEAMRQVVAAHLEADLELLGLTGVEDRLQDNVRATLELLGNAGIKVWMLTGDKVETATCVAVSARLVRRDQLVHVVAGLRTAQEVNVALETLRTLSDCCLVVDGESLQVALDFFGDEFVQLATRLSAVVCCRCSPTQKADIVRLIQRHTRRRVLAVGDGGNDVSMIQAADVGVGLVGREGKQASLAADFSVLQFAFL</sequence>
<feature type="non-terminal residue" evidence="1">
    <location>
        <position position="1"/>
    </location>
</feature>
<organism evidence="1 2">
    <name type="scientific">Coemansia nantahalensis</name>
    <dbReference type="NCBI Taxonomy" id="2789366"/>
    <lineage>
        <taxon>Eukaryota</taxon>
        <taxon>Fungi</taxon>
        <taxon>Fungi incertae sedis</taxon>
        <taxon>Zoopagomycota</taxon>
        <taxon>Kickxellomycotina</taxon>
        <taxon>Kickxellomycetes</taxon>
        <taxon>Kickxellales</taxon>
        <taxon>Kickxellaceae</taxon>
        <taxon>Coemansia</taxon>
    </lineage>
</organism>
<proteinExistence type="predicted"/>
<accession>A0ACC1JKP7</accession>
<comment type="caution">
    <text evidence="1">The sequence shown here is derived from an EMBL/GenBank/DDBJ whole genome shotgun (WGS) entry which is preliminary data.</text>
</comment>
<keyword evidence="2" id="KW-1185">Reference proteome</keyword>
<feature type="non-terminal residue" evidence="1">
    <location>
        <position position="426"/>
    </location>
</feature>
<reference evidence="1" key="1">
    <citation type="submission" date="2022-07" db="EMBL/GenBank/DDBJ databases">
        <title>Phylogenomic reconstructions and comparative analyses of Kickxellomycotina fungi.</title>
        <authorList>
            <person name="Reynolds N.K."/>
            <person name="Stajich J.E."/>
            <person name="Barry K."/>
            <person name="Grigoriev I.V."/>
            <person name="Crous P."/>
            <person name="Smith M.E."/>
        </authorList>
    </citation>
    <scope>NUCLEOTIDE SEQUENCE</scope>
    <source>
        <strain evidence="1">CBS 109366</strain>
    </source>
</reference>
<protein>
    <submittedName>
        <fullName evidence="1">Aminophospholipid-translocase</fullName>
    </submittedName>
</protein>
<dbReference type="Proteomes" id="UP001140234">
    <property type="component" value="Unassembled WGS sequence"/>
</dbReference>
<gene>
    <name evidence="1" type="primary">NEO1_3</name>
    <name evidence="1" type="ORF">IWQ57_006147</name>
</gene>
<evidence type="ECO:0000313" key="2">
    <source>
        <dbReference type="Proteomes" id="UP001140234"/>
    </source>
</evidence>
<name>A0ACC1JKP7_9FUNG</name>